<dbReference type="Proteomes" id="UP000095286">
    <property type="component" value="Unplaced"/>
</dbReference>
<name>A0AC35U1Y9_9BILA</name>
<sequence length="248" mass="26034">MTKSLSIASDSYDVAPTPRYKLHNALVAEFIGTMIFVFIGSSSFLNGNIVSIAAGHGFTIFALVASLGGVSGGHFNCAVTLSLALSGKVKPYLVPLYWIAQLGGAFVGGVLVFCVMNQTQYDQILGGSTIPNIANTWYQALIAEAILTAILTQTITMTAADTPDNILAPLAIGLSLSLSILGLGSVSGASLNPARSAGPAAAFSLLGSSELSKQVWTYHYVYWGGPFLGAAFTSILYRSFFASEQRLF</sequence>
<reference evidence="2" key="1">
    <citation type="submission" date="2016-11" db="UniProtKB">
        <authorList>
            <consortium name="WormBaseParasite"/>
        </authorList>
    </citation>
    <scope>IDENTIFICATION</scope>
    <source>
        <strain evidence="2">KR3021</strain>
    </source>
</reference>
<protein>
    <submittedName>
        <fullName evidence="2">Aquaporin</fullName>
    </submittedName>
</protein>
<evidence type="ECO:0000313" key="2">
    <source>
        <dbReference type="WBParaSite" id="RSKR_0000660800.1"/>
    </source>
</evidence>
<organism evidence="1 2">
    <name type="scientific">Rhabditophanes sp. KR3021</name>
    <dbReference type="NCBI Taxonomy" id="114890"/>
    <lineage>
        <taxon>Eukaryota</taxon>
        <taxon>Metazoa</taxon>
        <taxon>Ecdysozoa</taxon>
        <taxon>Nematoda</taxon>
        <taxon>Chromadorea</taxon>
        <taxon>Rhabditida</taxon>
        <taxon>Tylenchina</taxon>
        <taxon>Panagrolaimomorpha</taxon>
        <taxon>Strongyloidoidea</taxon>
        <taxon>Alloionematidae</taxon>
        <taxon>Rhabditophanes</taxon>
    </lineage>
</organism>
<accession>A0AC35U1Y9</accession>
<proteinExistence type="predicted"/>
<evidence type="ECO:0000313" key="1">
    <source>
        <dbReference type="Proteomes" id="UP000095286"/>
    </source>
</evidence>
<dbReference type="WBParaSite" id="RSKR_0000660800.1">
    <property type="protein sequence ID" value="RSKR_0000660800.1"/>
    <property type="gene ID" value="RSKR_0000660800"/>
</dbReference>